<dbReference type="PANTHER" id="PTHR24276">
    <property type="entry name" value="POLYSERASE-RELATED"/>
    <property type="match status" value="1"/>
</dbReference>
<dbReference type="InterPro" id="IPR001254">
    <property type="entry name" value="Trypsin_dom"/>
</dbReference>
<dbReference type="InterPro" id="IPR043504">
    <property type="entry name" value="Peptidase_S1_PA_chymotrypsin"/>
</dbReference>
<dbReference type="FunFam" id="2.40.10.10:FF:000068">
    <property type="entry name" value="transmembrane protease serine 2"/>
    <property type="match status" value="1"/>
</dbReference>
<dbReference type="PANTHER" id="PTHR24276:SF96">
    <property type="entry name" value="PEPTIDASE S1 DOMAIN-CONTAINING PROTEIN"/>
    <property type="match status" value="1"/>
</dbReference>
<protein>
    <recommendedName>
        <fullName evidence="7">Peptidase S1 domain-containing protein</fullName>
    </recommendedName>
</protein>
<keyword evidence="2" id="KW-0645">Protease</keyword>
<dbReference type="EMBL" id="OU900095">
    <property type="protein sequence ID" value="CAG9859350.1"/>
    <property type="molecule type" value="Genomic_DNA"/>
</dbReference>
<dbReference type="OrthoDB" id="5565075at2759"/>
<comment type="similarity">
    <text evidence="1">Belongs to the peptidase S1 family.</text>
</comment>
<keyword evidence="9" id="KW-1185">Reference proteome</keyword>
<proteinExistence type="inferred from homology"/>
<keyword evidence="6" id="KW-0732">Signal</keyword>
<feature type="domain" description="Peptidase S1" evidence="7">
    <location>
        <begin position="33"/>
        <end position="263"/>
    </location>
</feature>
<evidence type="ECO:0000256" key="3">
    <source>
        <dbReference type="ARBA" id="ARBA00022801"/>
    </source>
</evidence>
<organism evidence="8 9">
    <name type="scientific">Phyllotreta striolata</name>
    <name type="common">Striped flea beetle</name>
    <name type="synonym">Crioceris striolata</name>
    <dbReference type="NCBI Taxonomy" id="444603"/>
    <lineage>
        <taxon>Eukaryota</taxon>
        <taxon>Metazoa</taxon>
        <taxon>Ecdysozoa</taxon>
        <taxon>Arthropoda</taxon>
        <taxon>Hexapoda</taxon>
        <taxon>Insecta</taxon>
        <taxon>Pterygota</taxon>
        <taxon>Neoptera</taxon>
        <taxon>Endopterygota</taxon>
        <taxon>Coleoptera</taxon>
        <taxon>Polyphaga</taxon>
        <taxon>Cucujiformia</taxon>
        <taxon>Chrysomeloidea</taxon>
        <taxon>Chrysomelidae</taxon>
        <taxon>Galerucinae</taxon>
        <taxon>Alticini</taxon>
        <taxon>Phyllotreta</taxon>
    </lineage>
</organism>
<gene>
    <name evidence="8" type="ORF">PHYEVI_LOCUS5724</name>
</gene>
<dbReference type="InterPro" id="IPR009003">
    <property type="entry name" value="Peptidase_S1_PA"/>
</dbReference>
<dbReference type="Gene3D" id="2.40.10.10">
    <property type="entry name" value="Trypsin-like serine proteases"/>
    <property type="match status" value="2"/>
</dbReference>
<dbReference type="PRINTS" id="PR00722">
    <property type="entry name" value="CHYMOTRYPSIN"/>
</dbReference>
<dbReference type="Pfam" id="PF00089">
    <property type="entry name" value="Trypsin"/>
    <property type="match status" value="1"/>
</dbReference>
<dbReference type="SUPFAM" id="SSF50494">
    <property type="entry name" value="Trypsin-like serine proteases"/>
    <property type="match status" value="1"/>
</dbReference>
<evidence type="ECO:0000256" key="1">
    <source>
        <dbReference type="ARBA" id="ARBA00007664"/>
    </source>
</evidence>
<keyword evidence="5" id="KW-1015">Disulfide bond</keyword>
<dbReference type="Proteomes" id="UP001153712">
    <property type="component" value="Chromosome 2"/>
</dbReference>
<dbReference type="GO" id="GO:0006508">
    <property type="term" value="P:proteolysis"/>
    <property type="evidence" value="ECO:0007669"/>
    <property type="project" value="UniProtKB-KW"/>
</dbReference>
<dbReference type="SMART" id="SM00020">
    <property type="entry name" value="Tryp_SPc"/>
    <property type="match status" value="1"/>
</dbReference>
<dbReference type="CDD" id="cd00190">
    <property type="entry name" value="Tryp_SPc"/>
    <property type="match status" value="1"/>
</dbReference>
<evidence type="ECO:0000256" key="2">
    <source>
        <dbReference type="ARBA" id="ARBA00022670"/>
    </source>
</evidence>
<evidence type="ECO:0000313" key="8">
    <source>
        <dbReference type="EMBL" id="CAG9859350.1"/>
    </source>
</evidence>
<evidence type="ECO:0000259" key="7">
    <source>
        <dbReference type="PROSITE" id="PS50240"/>
    </source>
</evidence>
<evidence type="ECO:0000313" key="9">
    <source>
        <dbReference type="Proteomes" id="UP001153712"/>
    </source>
</evidence>
<feature type="chain" id="PRO_5040178169" description="Peptidase S1 domain-containing protein" evidence="6">
    <location>
        <begin position="21"/>
        <end position="263"/>
    </location>
</feature>
<reference evidence="8" key="1">
    <citation type="submission" date="2022-01" db="EMBL/GenBank/DDBJ databases">
        <authorList>
            <person name="King R."/>
        </authorList>
    </citation>
    <scope>NUCLEOTIDE SEQUENCE</scope>
</reference>
<dbReference type="GO" id="GO:0004252">
    <property type="term" value="F:serine-type endopeptidase activity"/>
    <property type="evidence" value="ECO:0007669"/>
    <property type="project" value="InterPro"/>
</dbReference>
<dbReference type="AlphaFoldDB" id="A0A9N9TPM7"/>
<feature type="signal peptide" evidence="6">
    <location>
        <begin position="1"/>
        <end position="20"/>
    </location>
</feature>
<keyword evidence="3" id="KW-0378">Hydrolase</keyword>
<dbReference type="PROSITE" id="PS50240">
    <property type="entry name" value="TRYPSIN_DOM"/>
    <property type="match status" value="1"/>
</dbReference>
<accession>A0A9N9TPM7</accession>
<dbReference type="InterPro" id="IPR050430">
    <property type="entry name" value="Peptidase_S1"/>
</dbReference>
<evidence type="ECO:0000256" key="5">
    <source>
        <dbReference type="ARBA" id="ARBA00023157"/>
    </source>
</evidence>
<evidence type="ECO:0000256" key="6">
    <source>
        <dbReference type="SAM" id="SignalP"/>
    </source>
</evidence>
<name>A0A9N9TPM7_PHYSR</name>
<sequence length="263" mass="28173">MTSPFFLYCLVLSLGASALAKPNGANATKSLKIIDGTEVVPHSRPYVVAIRTTINDIEVLCSGAIISDYLVITAATCLNGASEAEVILGAHNITNGAETGREVIKANQFIIHEKFDTVKLLDNIALIQLPKKISFNANIQSVKLPDVTDIIDAYIEKEATALGWGRTSDTTQDTSDVLRYQNLTIIPVLMCELSYALNIRPTQICTTGVERKGICRGDAGAPLVLDGVLIGIGSYGSTLGCSIGFPSVFTKISSYLSWLMLSN</sequence>
<evidence type="ECO:0000256" key="4">
    <source>
        <dbReference type="ARBA" id="ARBA00022825"/>
    </source>
</evidence>
<dbReference type="InterPro" id="IPR001314">
    <property type="entry name" value="Peptidase_S1A"/>
</dbReference>
<keyword evidence="4" id="KW-0720">Serine protease</keyword>